<dbReference type="InterPro" id="IPR050553">
    <property type="entry name" value="Thioredoxin_ResA/DsbE_sf"/>
</dbReference>
<evidence type="ECO:0000256" key="4">
    <source>
        <dbReference type="ARBA" id="ARBA00023284"/>
    </source>
</evidence>
<dbReference type="PANTHER" id="PTHR42852">
    <property type="entry name" value="THIOL:DISULFIDE INTERCHANGE PROTEIN DSBE"/>
    <property type="match status" value="1"/>
</dbReference>
<keyword evidence="2" id="KW-0201">Cytochrome c-type biogenesis</keyword>
<dbReference type="GO" id="GO:0017004">
    <property type="term" value="P:cytochrome complex assembly"/>
    <property type="evidence" value="ECO:0007669"/>
    <property type="project" value="UniProtKB-KW"/>
</dbReference>
<keyword evidence="6" id="KW-1185">Reference proteome</keyword>
<evidence type="ECO:0000256" key="1">
    <source>
        <dbReference type="ARBA" id="ARBA00004196"/>
    </source>
</evidence>
<dbReference type="InterPro" id="IPR012336">
    <property type="entry name" value="Thioredoxin-like_fold"/>
</dbReference>
<evidence type="ECO:0000313" key="6">
    <source>
        <dbReference type="Proteomes" id="UP000192980"/>
    </source>
</evidence>
<reference evidence="5 6" key="1">
    <citation type="submission" date="2017-04" db="EMBL/GenBank/DDBJ databases">
        <authorList>
            <person name="Afonso C.L."/>
            <person name="Miller P.J."/>
            <person name="Scott M.A."/>
            <person name="Spackman E."/>
            <person name="Goraichik I."/>
            <person name="Dimitrov K.M."/>
            <person name="Suarez D.L."/>
            <person name="Swayne D.E."/>
        </authorList>
    </citation>
    <scope>NUCLEOTIDE SEQUENCE [LARGE SCALE GENOMIC DNA]</scope>
    <source>
        <strain evidence="5 6">DSM 22418</strain>
    </source>
</reference>
<keyword evidence="3" id="KW-1015">Disulfide bond</keyword>
<dbReference type="RefSeq" id="WP_085473783.1">
    <property type="nucleotide sequence ID" value="NZ_CP038029.1"/>
</dbReference>
<dbReference type="SUPFAM" id="SSF52833">
    <property type="entry name" value="Thioredoxin-like"/>
    <property type="match status" value="1"/>
</dbReference>
<organism evidence="5 6">
    <name type="scientific">Sphingobacterium psychroaquaticum</name>
    <dbReference type="NCBI Taxonomy" id="561061"/>
    <lineage>
        <taxon>Bacteria</taxon>
        <taxon>Pseudomonadati</taxon>
        <taxon>Bacteroidota</taxon>
        <taxon>Sphingobacteriia</taxon>
        <taxon>Sphingobacteriales</taxon>
        <taxon>Sphingobacteriaceae</taxon>
        <taxon>Sphingobacterium</taxon>
    </lineage>
</organism>
<accession>A0A1X7KPS9</accession>
<sequence>MWRIIVSFFCISFISNASYSQEASYDKSGYASLIIKFSGDYPKEKPITQINLSNFFVSEKPIDFHHLNDSTLFVSFYTYGPTLYYFFYNRQYCKGLLLPDKLDVLNINYVDSSEYSTHYTGSFKDLFNHSIENGEMIREALFSGNYFSRKKPVTYLSANDYRDSILKENERMLSNVSNKNHSEFMQNYFRYEMEGVSKLFFLYNDYNSRAYKEQKKDSLTIKTPLQRDLSFYENINITNYGDLDKYIAPQSNLLKAVRQDSLLRLPNILNSTPVEYKAQLEKIFGLEMKGKKNMFYEIMIAGAYMDNINIEVPLSEQQKLDILSFFSNSNISNYILYYNELISTNKSKSAKYYLPFKKEQDIVFDNIINQYKGKVIVMDFWATWCGPCLAAFSEIKKIKEKFENEDVVFVYLTNESSDKGSWNKQINYLGGEHYYLYYNQSKIINKRFAIEFLPSYLIFNKKGELAQQSLGAYMGNETLSKWINEALHP</sequence>
<dbReference type="EMBL" id="FXAU01000006">
    <property type="protein sequence ID" value="SMG43238.1"/>
    <property type="molecule type" value="Genomic_DNA"/>
</dbReference>
<dbReference type="GO" id="GO:0016853">
    <property type="term" value="F:isomerase activity"/>
    <property type="evidence" value="ECO:0007669"/>
    <property type="project" value="UniProtKB-KW"/>
</dbReference>
<dbReference type="PROSITE" id="PS51352">
    <property type="entry name" value="THIOREDOXIN_2"/>
    <property type="match status" value="1"/>
</dbReference>
<evidence type="ECO:0000313" key="5">
    <source>
        <dbReference type="EMBL" id="SMG43238.1"/>
    </source>
</evidence>
<dbReference type="InterPro" id="IPR013766">
    <property type="entry name" value="Thioredoxin_domain"/>
</dbReference>
<evidence type="ECO:0000256" key="2">
    <source>
        <dbReference type="ARBA" id="ARBA00022748"/>
    </source>
</evidence>
<keyword evidence="4" id="KW-0676">Redox-active center</keyword>
<dbReference type="InterPro" id="IPR036249">
    <property type="entry name" value="Thioredoxin-like_sf"/>
</dbReference>
<dbReference type="Pfam" id="PF13905">
    <property type="entry name" value="Thioredoxin_8"/>
    <property type="match status" value="1"/>
</dbReference>
<dbReference type="OrthoDB" id="1120316at2"/>
<proteinExistence type="predicted"/>
<dbReference type="CDD" id="cd02966">
    <property type="entry name" value="TlpA_like_family"/>
    <property type="match status" value="1"/>
</dbReference>
<dbReference type="AlphaFoldDB" id="A0A1X7KPS9"/>
<gene>
    <name evidence="5" type="ORF">SAMN05660862_3069</name>
</gene>
<dbReference type="GO" id="GO:0030313">
    <property type="term" value="C:cell envelope"/>
    <property type="evidence" value="ECO:0007669"/>
    <property type="project" value="UniProtKB-SubCell"/>
</dbReference>
<name>A0A1X7KPS9_9SPHI</name>
<keyword evidence="5" id="KW-0413">Isomerase</keyword>
<evidence type="ECO:0000256" key="3">
    <source>
        <dbReference type="ARBA" id="ARBA00023157"/>
    </source>
</evidence>
<protein>
    <submittedName>
        <fullName evidence="5">Thiol-disulfide isomerase or thioredoxin</fullName>
    </submittedName>
</protein>
<dbReference type="Proteomes" id="UP000192980">
    <property type="component" value="Unassembled WGS sequence"/>
</dbReference>
<comment type="subcellular location">
    <subcellularLocation>
        <location evidence="1">Cell envelope</location>
    </subcellularLocation>
</comment>
<dbReference type="PANTHER" id="PTHR42852:SF6">
    <property type="entry name" value="THIOL:DISULFIDE INTERCHANGE PROTEIN DSBE"/>
    <property type="match status" value="1"/>
</dbReference>
<dbReference type="Gene3D" id="3.40.30.10">
    <property type="entry name" value="Glutaredoxin"/>
    <property type="match status" value="1"/>
</dbReference>
<dbReference type="STRING" id="561061.SAMN05660862_3069"/>